<dbReference type="GO" id="GO:0005686">
    <property type="term" value="C:U2 snRNP"/>
    <property type="evidence" value="ECO:0007669"/>
    <property type="project" value="TreeGrafter"/>
</dbReference>
<dbReference type="GO" id="GO:0003723">
    <property type="term" value="F:RNA binding"/>
    <property type="evidence" value="ECO:0007669"/>
    <property type="project" value="UniProtKB-UniRule"/>
</dbReference>
<feature type="compositionally biased region" description="Acidic residues" evidence="7">
    <location>
        <begin position="170"/>
        <end position="181"/>
    </location>
</feature>
<dbReference type="AlphaFoldDB" id="A0AAD7UIZ8"/>
<evidence type="ECO:0000256" key="1">
    <source>
        <dbReference type="ARBA" id="ARBA00007747"/>
    </source>
</evidence>
<dbReference type="InterPro" id="IPR025640">
    <property type="entry name" value="GYF_2"/>
</dbReference>
<proteinExistence type="inferred from homology"/>
<comment type="caution">
    <text evidence="9">The sequence shown here is derived from an EMBL/GenBank/DDBJ whole genome shotgun (WGS) entry which is preliminary data.</text>
</comment>
<dbReference type="SMART" id="SM00360">
    <property type="entry name" value="RRM"/>
    <property type="match status" value="1"/>
</dbReference>
<evidence type="ECO:0000259" key="8">
    <source>
        <dbReference type="PROSITE" id="PS50102"/>
    </source>
</evidence>
<evidence type="ECO:0000256" key="3">
    <source>
        <dbReference type="ARBA" id="ARBA00022737"/>
    </source>
</evidence>
<dbReference type="GO" id="GO:0000398">
    <property type="term" value="P:mRNA splicing, via spliceosome"/>
    <property type="evidence" value="ECO:0007669"/>
    <property type="project" value="InterPro"/>
</dbReference>
<name>A0AAD7UIZ8_9STRA</name>
<evidence type="ECO:0000256" key="7">
    <source>
        <dbReference type="SAM" id="MobiDB-lite"/>
    </source>
</evidence>
<feature type="domain" description="RRM" evidence="8">
    <location>
        <begin position="198"/>
        <end position="283"/>
    </location>
</feature>
<evidence type="ECO:0000313" key="9">
    <source>
        <dbReference type="EMBL" id="KAJ8605520.1"/>
    </source>
</evidence>
<dbReference type="Pfam" id="PF00076">
    <property type="entry name" value="RRM_1"/>
    <property type="match status" value="1"/>
</dbReference>
<accession>A0AAD7UIZ8</accession>
<sequence>MGDSSWYYSVDGKSLGPVPAGALLKLVERGVVPESASAWKSGLEKWVPLESALGLGVTLVRSSFYVVAGESTLGPYNLSELRRRFEVGEIDGLSRVWHAKSTEWTPLGEIPELRALLATATESADYDVAAQTFEPQPEMPVAKKRSFRADDGRAFEYDGEQWVESRDRVGDDEEEPEEEEEDKPKKKKKKKKFDKGKCWVYIEGLPSDVTAEEIVDHFKKCGVIASDPETAKPRVKIYQEHGIPKGDGSLCYANAASVDLALQVLDGGSLRFGCPLRVSRAEFSERRLGEYDPSKARRVNAVKVKYAKKATQQLTQWDADETGLRIIVVERAFKAPVNEPELQDRIAQFFIEERIDPPDKITLFPRHPDGIIVVKTKTADDAHRVIALLDGRSPFLGEGTMRCFFWDGVTNYGAEELDDDDDEEGRIDRFGDWLETQKLPPELALHVEK</sequence>
<dbReference type="InterPro" id="IPR012677">
    <property type="entry name" value="Nucleotide-bd_a/b_plait_sf"/>
</dbReference>
<gene>
    <name evidence="9" type="ORF">CTAYLR_000058</name>
</gene>
<dbReference type="InterPro" id="IPR035979">
    <property type="entry name" value="RBD_domain_sf"/>
</dbReference>
<dbReference type="SUPFAM" id="SSF54928">
    <property type="entry name" value="RNA-binding domain, RBD"/>
    <property type="match status" value="1"/>
</dbReference>
<dbReference type="CDD" id="cd12281">
    <property type="entry name" value="RRM1_TatSF1_like"/>
    <property type="match status" value="1"/>
</dbReference>
<dbReference type="PANTHER" id="PTHR15608">
    <property type="entry name" value="SPLICING FACTOR U2AF-ASSOCIATED PROTEIN 2"/>
    <property type="match status" value="1"/>
</dbReference>
<keyword evidence="10" id="KW-1185">Reference proteome</keyword>
<feature type="region of interest" description="Disordered" evidence="7">
    <location>
        <begin position="160"/>
        <end position="188"/>
    </location>
</feature>
<keyword evidence="4 6" id="KW-0694">RNA-binding</keyword>
<evidence type="ECO:0000256" key="4">
    <source>
        <dbReference type="ARBA" id="ARBA00022884"/>
    </source>
</evidence>
<dbReference type="PROSITE" id="PS50102">
    <property type="entry name" value="RRM"/>
    <property type="match status" value="1"/>
</dbReference>
<keyword evidence="5" id="KW-0508">mRNA splicing</keyword>
<protein>
    <recommendedName>
        <fullName evidence="8">RRM domain-containing protein</fullName>
    </recommendedName>
</protein>
<dbReference type="InterPro" id="IPR000504">
    <property type="entry name" value="RRM_dom"/>
</dbReference>
<dbReference type="InterPro" id="IPR034393">
    <property type="entry name" value="TatSF1-like"/>
</dbReference>
<reference evidence="9" key="1">
    <citation type="submission" date="2023-01" db="EMBL/GenBank/DDBJ databases">
        <title>Metagenome sequencing of chrysophaentin producing Chrysophaeum taylorii.</title>
        <authorList>
            <person name="Davison J."/>
            <person name="Bewley C."/>
        </authorList>
    </citation>
    <scope>NUCLEOTIDE SEQUENCE</scope>
    <source>
        <strain evidence="9">NIES-1699</strain>
    </source>
</reference>
<dbReference type="Gene3D" id="3.30.70.330">
    <property type="match status" value="1"/>
</dbReference>
<dbReference type="EMBL" id="JAQMWT010000314">
    <property type="protein sequence ID" value="KAJ8605520.1"/>
    <property type="molecule type" value="Genomic_DNA"/>
</dbReference>
<organism evidence="9 10">
    <name type="scientific">Chrysophaeum taylorii</name>
    <dbReference type="NCBI Taxonomy" id="2483200"/>
    <lineage>
        <taxon>Eukaryota</taxon>
        <taxon>Sar</taxon>
        <taxon>Stramenopiles</taxon>
        <taxon>Ochrophyta</taxon>
        <taxon>Pelagophyceae</taxon>
        <taxon>Pelagomonadales</taxon>
        <taxon>Pelagomonadaceae</taxon>
        <taxon>Chrysophaeum</taxon>
    </lineage>
</organism>
<evidence type="ECO:0000313" key="10">
    <source>
        <dbReference type="Proteomes" id="UP001230188"/>
    </source>
</evidence>
<comment type="similarity">
    <text evidence="1">Belongs to the HTATSF1 family.</text>
</comment>
<evidence type="ECO:0000256" key="6">
    <source>
        <dbReference type="PROSITE-ProRule" id="PRU00176"/>
    </source>
</evidence>
<evidence type="ECO:0000256" key="5">
    <source>
        <dbReference type="ARBA" id="ARBA00023187"/>
    </source>
</evidence>
<dbReference type="InterPro" id="IPR034392">
    <property type="entry name" value="TatSF1-like_RRM1"/>
</dbReference>
<evidence type="ECO:0000256" key="2">
    <source>
        <dbReference type="ARBA" id="ARBA00022664"/>
    </source>
</evidence>
<keyword evidence="2" id="KW-0507">mRNA processing</keyword>
<dbReference type="PANTHER" id="PTHR15608:SF0">
    <property type="entry name" value="HIV TAT-SPECIFIC FACTOR 1"/>
    <property type="match status" value="1"/>
</dbReference>
<keyword evidence="3" id="KW-0677">Repeat</keyword>
<dbReference type="GO" id="GO:0005684">
    <property type="term" value="C:U2-type spliceosomal complex"/>
    <property type="evidence" value="ECO:0007669"/>
    <property type="project" value="TreeGrafter"/>
</dbReference>
<dbReference type="Proteomes" id="UP001230188">
    <property type="component" value="Unassembled WGS sequence"/>
</dbReference>
<dbReference type="Pfam" id="PF14237">
    <property type="entry name" value="GYF_2"/>
    <property type="match status" value="2"/>
</dbReference>